<evidence type="ECO:0000313" key="2">
    <source>
        <dbReference type="EMBL" id="URE32561.1"/>
    </source>
</evidence>
<proteinExistence type="predicted"/>
<dbReference type="EMBL" id="CP097510">
    <property type="protein sequence ID" value="URE32561.1"/>
    <property type="molecule type" value="Genomic_DNA"/>
</dbReference>
<accession>A0A9E7HDQ8</accession>
<name>A0A9E7HDQ8_9LILI</name>
<gene>
    <name evidence="2" type="ORF">MUK42_12385</name>
</gene>
<evidence type="ECO:0000259" key="1">
    <source>
        <dbReference type="Pfam" id="PF05678"/>
    </source>
</evidence>
<feature type="domain" description="VQ" evidence="1">
    <location>
        <begin position="36"/>
        <end position="59"/>
    </location>
</feature>
<dbReference type="OrthoDB" id="693437at2759"/>
<dbReference type="InterPro" id="IPR039607">
    <property type="entry name" value="VQ_8/17/18/20/21/25"/>
</dbReference>
<dbReference type="Pfam" id="PF05678">
    <property type="entry name" value="VQ"/>
    <property type="match status" value="1"/>
</dbReference>
<dbReference type="PANTHER" id="PTHR33143:SF77">
    <property type="entry name" value="(WILD MALAYSIAN BANANA) HYPOTHETICAL PROTEIN"/>
    <property type="match status" value="1"/>
</dbReference>
<sequence length="150" mass="16222">MEFEGCVAVAAGQPTTHDSSHAVKKPKPKIRILHVFPPEIIKTDAANFRELVQRLTGKPVTRASSNRRKTKKKKDEAGCVGLEGEVSPSCKQVGLWRGTQDLGNGGGAKVELEEKDSGGFSWEFGEIESFLQELSDVSLLPSCTSPANNN</sequence>
<dbReference type="InterPro" id="IPR008889">
    <property type="entry name" value="VQ"/>
</dbReference>
<keyword evidence="3" id="KW-1185">Reference proteome</keyword>
<evidence type="ECO:0000313" key="3">
    <source>
        <dbReference type="Proteomes" id="UP001055439"/>
    </source>
</evidence>
<dbReference type="AlphaFoldDB" id="A0A9E7HDQ8"/>
<dbReference type="GO" id="GO:0005634">
    <property type="term" value="C:nucleus"/>
    <property type="evidence" value="ECO:0007669"/>
    <property type="project" value="TreeGrafter"/>
</dbReference>
<protein>
    <submittedName>
        <fullName evidence="2">VQ motif</fullName>
    </submittedName>
</protein>
<dbReference type="PANTHER" id="PTHR33143">
    <property type="entry name" value="F16F4.1 PROTEIN-RELATED"/>
    <property type="match status" value="1"/>
</dbReference>
<organism evidence="2 3">
    <name type="scientific">Musa troglodytarum</name>
    <name type="common">fe'i banana</name>
    <dbReference type="NCBI Taxonomy" id="320322"/>
    <lineage>
        <taxon>Eukaryota</taxon>
        <taxon>Viridiplantae</taxon>
        <taxon>Streptophyta</taxon>
        <taxon>Embryophyta</taxon>
        <taxon>Tracheophyta</taxon>
        <taxon>Spermatophyta</taxon>
        <taxon>Magnoliopsida</taxon>
        <taxon>Liliopsida</taxon>
        <taxon>Zingiberales</taxon>
        <taxon>Musaceae</taxon>
        <taxon>Musa</taxon>
    </lineage>
</organism>
<dbReference type="Proteomes" id="UP001055439">
    <property type="component" value="Chromosome 8"/>
</dbReference>
<reference evidence="2" key="1">
    <citation type="submission" date="2022-05" db="EMBL/GenBank/DDBJ databases">
        <title>The Musa troglodytarum L. genome provides insights into the mechanism of non-climacteric behaviour and enrichment of carotenoids.</title>
        <authorList>
            <person name="Wang J."/>
        </authorList>
    </citation>
    <scope>NUCLEOTIDE SEQUENCE</scope>
    <source>
        <tissue evidence="2">Leaf</tissue>
    </source>
</reference>